<dbReference type="RefSeq" id="WP_307222648.1">
    <property type="nucleotide sequence ID" value="NZ_CP116940.1"/>
</dbReference>
<gene>
    <name evidence="3" type="ORF">J2S01_000419</name>
</gene>
<dbReference type="EMBL" id="JAUSUE010000002">
    <property type="protein sequence ID" value="MDQ0202726.1"/>
    <property type="molecule type" value="Genomic_DNA"/>
</dbReference>
<dbReference type="GO" id="GO:0050380">
    <property type="term" value="F:undecaprenyl-diphosphatase activity"/>
    <property type="evidence" value="ECO:0007669"/>
    <property type="project" value="UniProtKB-EC"/>
</dbReference>
<dbReference type="SMART" id="SM00014">
    <property type="entry name" value="acidPPc"/>
    <property type="match status" value="1"/>
</dbReference>
<dbReference type="Pfam" id="PF01569">
    <property type="entry name" value="PAP2"/>
    <property type="match status" value="1"/>
</dbReference>
<accession>A0ABT9Y598</accession>
<keyword evidence="1" id="KW-1133">Transmembrane helix</keyword>
<sequence>MLGIKKYRRAGVGVFMALLFSLIMGNGILKHAVMRVRPCIDYPWMPMLVHVPNVNNFSFPSGHTFGSFAAATVMFSAMKRYWGIAALSLAAAIGFSRIYLFLHYPSDVFAGSILGIIAGAAAWCLSGKLILWMKNTTVIK</sequence>
<feature type="transmembrane region" description="Helical" evidence="1">
    <location>
        <begin position="108"/>
        <end position="131"/>
    </location>
</feature>
<dbReference type="Proteomes" id="UP001239167">
    <property type="component" value="Unassembled WGS sequence"/>
</dbReference>
<evidence type="ECO:0000313" key="4">
    <source>
        <dbReference type="Proteomes" id="UP001239167"/>
    </source>
</evidence>
<reference evidence="3 4" key="1">
    <citation type="submission" date="2023-07" db="EMBL/GenBank/DDBJ databases">
        <title>Genomic Encyclopedia of Type Strains, Phase IV (KMG-IV): sequencing the most valuable type-strain genomes for metagenomic binning, comparative biology and taxonomic classification.</title>
        <authorList>
            <person name="Goeker M."/>
        </authorList>
    </citation>
    <scope>NUCLEOTIDE SEQUENCE [LARGE SCALE GENOMIC DNA]</scope>
    <source>
        <strain evidence="3 4">DSM 16980</strain>
    </source>
</reference>
<evidence type="ECO:0000256" key="1">
    <source>
        <dbReference type="SAM" id="Phobius"/>
    </source>
</evidence>
<comment type="caution">
    <text evidence="3">The sequence shown here is derived from an EMBL/GenBank/DDBJ whole genome shotgun (WGS) entry which is preliminary data.</text>
</comment>
<name>A0ABT9Y598_9FIRM</name>
<evidence type="ECO:0000259" key="2">
    <source>
        <dbReference type="SMART" id="SM00014"/>
    </source>
</evidence>
<protein>
    <submittedName>
        <fullName evidence="3">Undecaprenyl-diphosphatase</fullName>
        <ecNumber evidence="3">3.6.1.27</ecNumber>
    </submittedName>
</protein>
<dbReference type="Gene3D" id="1.20.144.10">
    <property type="entry name" value="Phosphatidic acid phosphatase type 2/haloperoxidase"/>
    <property type="match status" value="1"/>
</dbReference>
<dbReference type="PANTHER" id="PTHR14969">
    <property type="entry name" value="SPHINGOSINE-1-PHOSPHATE PHOSPHOHYDROLASE"/>
    <property type="match status" value="1"/>
</dbReference>
<dbReference type="EC" id="3.6.1.27" evidence="3"/>
<feature type="domain" description="Phosphatidic acid phosphatase type 2/haloperoxidase" evidence="2">
    <location>
        <begin position="12"/>
        <end position="123"/>
    </location>
</feature>
<feature type="transmembrane region" description="Helical" evidence="1">
    <location>
        <begin position="12"/>
        <end position="34"/>
    </location>
</feature>
<dbReference type="PANTHER" id="PTHR14969:SF13">
    <property type="entry name" value="AT30094P"/>
    <property type="match status" value="1"/>
</dbReference>
<dbReference type="SUPFAM" id="SSF48317">
    <property type="entry name" value="Acid phosphatase/Vanadium-dependent haloperoxidase"/>
    <property type="match status" value="1"/>
</dbReference>
<keyword evidence="1" id="KW-0812">Transmembrane</keyword>
<organism evidence="3 4">
    <name type="scientific">Pectinatus haikarae</name>
    <dbReference type="NCBI Taxonomy" id="349096"/>
    <lineage>
        <taxon>Bacteria</taxon>
        <taxon>Bacillati</taxon>
        <taxon>Bacillota</taxon>
        <taxon>Negativicutes</taxon>
        <taxon>Selenomonadales</taxon>
        <taxon>Selenomonadaceae</taxon>
        <taxon>Pectinatus</taxon>
    </lineage>
</organism>
<feature type="transmembrane region" description="Helical" evidence="1">
    <location>
        <begin position="82"/>
        <end position="102"/>
    </location>
</feature>
<proteinExistence type="predicted"/>
<dbReference type="InterPro" id="IPR000326">
    <property type="entry name" value="PAP2/HPO"/>
</dbReference>
<keyword evidence="4" id="KW-1185">Reference proteome</keyword>
<evidence type="ECO:0000313" key="3">
    <source>
        <dbReference type="EMBL" id="MDQ0202726.1"/>
    </source>
</evidence>
<keyword evidence="1" id="KW-0472">Membrane</keyword>
<dbReference type="InterPro" id="IPR036938">
    <property type="entry name" value="PAP2/HPO_sf"/>
</dbReference>
<keyword evidence="3" id="KW-0378">Hydrolase</keyword>